<keyword evidence="4" id="KW-0067">ATP-binding</keyword>
<dbReference type="PANTHER" id="PTHR47959:SF1">
    <property type="entry name" value="ATP-DEPENDENT RNA HELICASE DBPA"/>
    <property type="match status" value="1"/>
</dbReference>
<dbReference type="GO" id="GO:0003724">
    <property type="term" value="F:RNA helicase activity"/>
    <property type="evidence" value="ECO:0007669"/>
    <property type="project" value="TreeGrafter"/>
</dbReference>
<proteinExistence type="predicted"/>
<accession>A0A0M0JLF3</accession>
<dbReference type="PANTHER" id="PTHR47959">
    <property type="entry name" value="ATP-DEPENDENT RNA HELICASE RHLE-RELATED"/>
    <property type="match status" value="1"/>
</dbReference>
<evidence type="ECO:0000256" key="5">
    <source>
        <dbReference type="SAM" id="MobiDB-lite"/>
    </source>
</evidence>
<dbReference type="InterPro" id="IPR027417">
    <property type="entry name" value="P-loop_NTPase"/>
</dbReference>
<organism evidence="7 8">
    <name type="scientific">Chrysochromulina tobinii</name>
    <dbReference type="NCBI Taxonomy" id="1460289"/>
    <lineage>
        <taxon>Eukaryota</taxon>
        <taxon>Haptista</taxon>
        <taxon>Haptophyta</taxon>
        <taxon>Prymnesiophyceae</taxon>
        <taxon>Prymnesiales</taxon>
        <taxon>Chrysochromulinaceae</taxon>
        <taxon>Chrysochromulina</taxon>
    </lineage>
</organism>
<sequence>MSPNEADESVGGGGPMVPGAAKRAKKSKKSSARAIVFVESAHAAEQLRRAMRNRSVSAVTITGADATGTDSAVVGSRIRADGRGRRDEASDASRRARAHSLRLFAEGRVRVLIATDMLALGMDVRGASHVVNVSVPSSASIYLHRAGRVGRIGGLAGTVLSLPRNEDELTRLRGFAEELGFDLDEAAALTCVIKRPLRGGEIVTDASYVRMPPRSPEGE</sequence>
<dbReference type="CDD" id="cd18787">
    <property type="entry name" value="SF2_C_DEAD"/>
    <property type="match status" value="1"/>
</dbReference>
<dbReference type="Pfam" id="PF00271">
    <property type="entry name" value="Helicase_C"/>
    <property type="match status" value="1"/>
</dbReference>
<keyword evidence="8" id="KW-1185">Reference proteome</keyword>
<evidence type="ECO:0000259" key="6">
    <source>
        <dbReference type="PROSITE" id="PS51194"/>
    </source>
</evidence>
<dbReference type="OrthoDB" id="6147749at2759"/>
<comment type="caution">
    <text evidence="7">The sequence shown here is derived from an EMBL/GenBank/DDBJ whole genome shotgun (WGS) entry which is preliminary data.</text>
</comment>
<evidence type="ECO:0000313" key="8">
    <source>
        <dbReference type="Proteomes" id="UP000037460"/>
    </source>
</evidence>
<keyword evidence="3 7" id="KW-0347">Helicase</keyword>
<dbReference type="AlphaFoldDB" id="A0A0M0JLF3"/>
<feature type="domain" description="Helicase C-terminal" evidence="6">
    <location>
        <begin position="19"/>
        <end position="197"/>
    </location>
</feature>
<feature type="region of interest" description="Disordered" evidence="5">
    <location>
        <begin position="1"/>
        <end position="31"/>
    </location>
</feature>
<feature type="compositionally biased region" description="Basic residues" evidence="5">
    <location>
        <begin position="22"/>
        <end position="31"/>
    </location>
</feature>
<dbReference type="InterPro" id="IPR050079">
    <property type="entry name" value="DEAD_box_RNA_helicase"/>
</dbReference>
<dbReference type="SUPFAM" id="SSF52540">
    <property type="entry name" value="P-loop containing nucleoside triphosphate hydrolases"/>
    <property type="match status" value="1"/>
</dbReference>
<dbReference type="PROSITE" id="PS51194">
    <property type="entry name" value="HELICASE_CTER"/>
    <property type="match status" value="1"/>
</dbReference>
<evidence type="ECO:0000256" key="4">
    <source>
        <dbReference type="ARBA" id="ARBA00022840"/>
    </source>
</evidence>
<dbReference type="GO" id="GO:0016787">
    <property type="term" value="F:hydrolase activity"/>
    <property type="evidence" value="ECO:0007669"/>
    <property type="project" value="UniProtKB-KW"/>
</dbReference>
<dbReference type="GO" id="GO:0005829">
    <property type="term" value="C:cytosol"/>
    <property type="evidence" value="ECO:0007669"/>
    <property type="project" value="TreeGrafter"/>
</dbReference>
<reference evidence="8" key="1">
    <citation type="journal article" date="2015" name="PLoS Genet.">
        <title>Genome Sequence and Transcriptome Analyses of Chrysochromulina tobin: Metabolic Tools for Enhanced Algal Fitness in the Prominent Order Prymnesiales (Haptophyceae).</title>
        <authorList>
            <person name="Hovde B.T."/>
            <person name="Deodato C.R."/>
            <person name="Hunsperger H.M."/>
            <person name="Ryken S.A."/>
            <person name="Yost W."/>
            <person name="Jha R.K."/>
            <person name="Patterson J."/>
            <person name="Monnat R.J. Jr."/>
            <person name="Barlow S.B."/>
            <person name="Starkenburg S.R."/>
            <person name="Cattolico R.A."/>
        </authorList>
    </citation>
    <scope>NUCLEOTIDE SEQUENCE</scope>
    <source>
        <strain evidence="8">CCMP291</strain>
    </source>
</reference>
<evidence type="ECO:0000313" key="7">
    <source>
        <dbReference type="EMBL" id="KOO27083.1"/>
    </source>
</evidence>
<protein>
    <submittedName>
        <fullName evidence="7">ATP-dependent RNA helicase</fullName>
    </submittedName>
</protein>
<gene>
    <name evidence="7" type="ORF">Ctob_008154</name>
</gene>
<dbReference type="EMBL" id="JWZX01002767">
    <property type="protein sequence ID" value="KOO27083.1"/>
    <property type="molecule type" value="Genomic_DNA"/>
</dbReference>
<dbReference type="GO" id="GO:0005524">
    <property type="term" value="F:ATP binding"/>
    <property type="evidence" value="ECO:0007669"/>
    <property type="project" value="UniProtKB-KW"/>
</dbReference>
<evidence type="ECO:0000256" key="2">
    <source>
        <dbReference type="ARBA" id="ARBA00022801"/>
    </source>
</evidence>
<keyword evidence="1" id="KW-0547">Nucleotide-binding</keyword>
<name>A0A0M0JLF3_9EUKA</name>
<dbReference type="Proteomes" id="UP000037460">
    <property type="component" value="Unassembled WGS sequence"/>
</dbReference>
<evidence type="ECO:0000256" key="3">
    <source>
        <dbReference type="ARBA" id="ARBA00022806"/>
    </source>
</evidence>
<evidence type="ECO:0000256" key="1">
    <source>
        <dbReference type="ARBA" id="ARBA00022741"/>
    </source>
</evidence>
<dbReference type="InterPro" id="IPR001650">
    <property type="entry name" value="Helicase_C-like"/>
</dbReference>
<dbReference type="SMART" id="SM00490">
    <property type="entry name" value="HELICc"/>
    <property type="match status" value="1"/>
</dbReference>
<keyword evidence="2" id="KW-0378">Hydrolase</keyword>
<dbReference type="Gene3D" id="3.40.50.300">
    <property type="entry name" value="P-loop containing nucleotide triphosphate hydrolases"/>
    <property type="match status" value="1"/>
</dbReference>